<dbReference type="PANTHER" id="PTHR39206:SF1">
    <property type="entry name" value="SLL8004 PROTEIN"/>
    <property type="match status" value="1"/>
</dbReference>
<dbReference type="OrthoDB" id="9791543at2"/>
<dbReference type="InterPro" id="IPR027417">
    <property type="entry name" value="P-loop_NTPase"/>
</dbReference>
<dbReference type="Pfam" id="PF13671">
    <property type="entry name" value="AAA_33"/>
    <property type="match status" value="1"/>
</dbReference>
<proteinExistence type="predicted"/>
<evidence type="ECO:0000313" key="2">
    <source>
        <dbReference type="Proteomes" id="UP000253250"/>
    </source>
</evidence>
<comment type="caution">
    <text evidence="1">The sequence shown here is derived from an EMBL/GenBank/DDBJ whole genome shotgun (WGS) entry which is preliminary data.</text>
</comment>
<dbReference type="EMBL" id="PSYR01000001">
    <property type="protein sequence ID" value="RCN58284.1"/>
    <property type="molecule type" value="Genomic_DNA"/>
</dbReference>
<protein>
    <submittedName>
        <fullName evidence="1">AAA family ATPase</fullName>
    </submittedName>
</protein>
<dbReference type="Gene3D" id="3.40.50.300">
    <property type="entry name" value="P-loop containing nucleotide triphosphate hydrolases"/>
    <property type="match status" value="1"/>
</dbReference>
<dbReference type="Proteomes" id="UP000253250">
    <property type="component" value="Unassembled WGS sequence"/>
</dbReference>
<dbReference type="AlphaFoldDB" id="A0A368HFV4"/>
<dbReference type="PANTHER" id="PTHR39206">
    <property type="entry name" value="SLL8004 PROTEIN"/>
    <property type="match status" value="1"/>
</dbReference>
<accession>A0A368HFV4</accession>
<reference evidence="1 2" key="1">
    <citation type="submission" date="2018-02" db="EMBL/GenBank/DDBJ databases">
        <title>Insights into the biology of acidophilic members of the Acidiferrobacteraceae family derived from comparative genomic analyses.</title>
        <authorList>
            <person name="Issotta F."/>
            <person name="Thyssen C."/>
            <person name="Mena C."/>
            <person name="Moya A."/>
            <person name="Bellenberg S."/>
            <person name="Sproer C."/>
            <person name="Covarrubias P.C."/>
            <person name="Sand W."/>
            <person name="Quatrini R."/>
            <person name="Vera M."/>
        </authorList>
    </citation>
    <scope>NUCLEOTIDE SEQUENCE [LARGE SCALE GENOMIC DNA]</scope>
    <source>
        <strain evidence="2">m-1</strain>
    </source>
</reference>
<evidence type="ECO:0000313" key="1">
    <source>
        <dbReference type="EMBL" id="RCN58284.1"/>
    </source>
</evidence>
<gene>
    <name evidence="1" type="ORF">C4900_00320</name>
</gene>
<name>A0A368HFV4_9GAMM</name>
<sequence>MSEPTKPTLLVIAGPNGSGKTTITRRMVDLSWCRDLCLVNPDAIVASLPGGFRAHTNAPRAALAAGRRRYQALAAGQVIVCKTVFAAHADPARFVRAARNKGCRTHLLFVATRDPAINAYRVARRYMEGGHAIPVDTIVDRYYRSMTNLSRSLADFDLVHILDNSVDARAPALECVADNTARRLWLADSVEDWVRVATAGVATVRRPQRAGAPTLPPYFSP</sequence>
<dbReference type="RefSeq" id="WP_114282101.1">
    <property type="nucleotide sequence ID" value="NZ_PSYR01000001.1"/>
</dbReference>
<organism evidence="1 2">
    <name type="scientific">Acidiferrobacter thiooxydans</name>
    <dbReference type="NCBI Taxonomy" id="163359"/>
    <lineage>
        <taxon>Bacteria</taxon>
        <taxon>Pseudomonadati</taxon>
        <taxon>Pseudomonadota</taxon>
        <taxon>Gammaproteobacteria</taxon>
        <taxon>Acidiferrobacterales</taxon>
        <taxon>Acidiferrobacteraceae</taxon>
        <taxon>Acidiferrobacter</taxon>
    </lineage>
</organism>
<keyword evidence="2" id="KW-1185">Reference proteome</keyword>
<dbReference type="SUPFAM" id="SSF52540">
    <property type="entry name" value="P-loop containing nucleoside triphosphate hydrolases"/>
    <property type="match status" value="1"/>
</dbReference>